<name>A0ABR7LVI1_9ACTN</name>
<organism evidence="2 3">
    <name type="scientific">Actinomadura alba</name>
    <dbReference type="NCBI Taxonomy" id="406431"/>
    <lineage>
        <taxon>Bacteria</taxon>
        <taxon>Bacillati</taxon>
        <taxon>Actinomycetota</taxon>
        <taxon>Actinomycetes</taxon>
        <taxon>Streptosporangiales</taxon>
        <taxon>Thermomonosporaceae</taxon>
        <taxon>Actinomadura</taxon>
    </lineage>
</organism>
<evidence type="ECO:0000256" key="1">
    <source>
        <dbReference type="SAM" id="MobiDB-lite"/>
    </source>
</evidence>
<feature type="region of interest" description="Disordered" evidence="1">
    <location>
        <begin position="327"/>
        <end position="350"/>
    </location>
</feature>
<feature type="compositionally biased region" description="Basic and acidic residues" evidence="1">
    <location>
        <begin position="486"/>
        <end position="508"/>
    </location>
</feature>
<comment type="caution">
    <text evidence="2">The sequence shown here is derived from an EMBL/GenBank/DDBJ whole genome shotgun (WGS) entry which is preliminary data.</text>
</comment>
<sequence>MKPNAVEAAGRALKTDGANIAETGSDIHSGWQGLAAFYRAPEAARLFAATRPVRQAGEDLDRAATTAGDALITFADEVRPIVQRLNNLHADATRFRGEIAGDEDWRGDEDKIERHNILIGAVEHAVAQYQAAERTCANKITAIFGGTRFVAAGSAPPGAGELAYGGTYTPEDNPTPWGSPQQHDKPWYQDAWDGVYDFGSGIVTDLGGLTGLYGENGWVWAGGEWGDWWGNAKDSWVGMGKGLAGLAGFYGPDGWGWQGWGNTWNNWKEVGHAFVPWREYGDRPGYVWTQSLLNIGSCFLGGAGLIKGGAQALSRIGRKADVDAPEIDLTRPDADLNLPNTPGDRMPTTQDIRDAFDDLDFDNVSLDLDRALDDADRLDDRQPVHVGGRDENSGGNGHEPDTGSSGSDGRDTEPSSGPDKTQRNPRIDEQLNDGNWRETHYRESSDHELWRRSVHAVDEDGYRIPKAYYNETTHRYEPAGEDYEPAEFKEDPSPDRQRPSPEVRKDYQGLVDERKQAIEDVKLANQRYDSEAPDPSAEAIEERRRAYEEQTRIGEELGERAAADAVRDHFGKDGHIVEQIPLPPTKNGSGCFDQIWTVKDPATGEKRYVVVEAKSPNADLGLRRGPDAKLLEQGHPDYFKSILREMRRRGGDERALADDLQEALEDRKLDYVMSRAHVKIDPKTGNHAYDGYTLKHFDISDKD</sequence>
<feature type="region of interest" description="Disordered" evidence="1">
    <location>
        <begin position="473"/>
        <end position="508"/>
    </location>
</feature>
<dbReference type="Proteomes" id="UP000805614">
    <property type="component" value="Unassembled WGS sequence"/>
</dbReference>
<protein>
    <submittedName>
        <fullName evidence="2">Uncharacterized protein</fullName>
    </submittedName>
</protein>
<reference evidence="2 3" key="1">
    <citation type="submission" date="2020-06" db="EMBL/GenBank/DDBJ databases">
        <title>Actinomadura xiongansis sp. nov., isolated from soil of Baiyangdian.</title>
        <authorList>
            <person name="Zhang X."/>
        </authorList>
    </citation>
    <scope>NUCLEOTIDE SEQUENCE [LARGE SCALE GENOMIC DNA]</scope>
    <source>
        <strain evidence="2 3">HBUM206468</strain>
    </source>
</reference>
<keyword evidence="3" id="KW-1185">Reference proteome</keyword>
<evidence type="ECO:0000313" key="2">
    <source>
        <dbReference type="EMBL" id="MBC6468860.1"/>
    </source>
</evidence>
<dbReference type="CDD" id="cd20739">
    <property type="entry name" value="PoNe_DUF637"/>
    <property type="match status" value="1"/>
</dbReference>
<dbReference type="EMBL" id="JABVEC010000022">
    <property type="protein sequence ID" value="MBC6468860.1"/>
    <property type="molecule type" value="Genomic_DNA"/>
</dbReference>
<feature type="region of interest" description="Disordered" evidence="1">
    <location>
        <begin position="377"/>
        <end position="448"/>
    </location>
</feature>
<feature type="compositionally biased region" description="Basic and acidic residues" evidence="1">
    <location>
        <begin position="420"/>
        <end position="448"/>
    </location>
</feature>
<feature type="compositionally biased region" description="Basic and acidic residues" evidence="1">
    <location>
        <begin position="377"/>
        <end position="392"/>
    </location>
</feature>
<accession>A0ABR7LVI1</accession>
<gene>
    <name evidence="2" type="ORF">HKK74_25700</name>
</gene>
<proteinExistence type="predicted"/>
<evidence type="ECO:0000313" key="3">
    <source>
        <dbReference type="Proteomes" id="UP000805614"/>
    </source>
</evidence>
<dbReference type="InterPro" id="IPR049762">
    <property type="entry name" value="PoNe_dom"/>
</dbReference>
<dbReference type="RefSeq" id="WP_187245914.1">
    <property type="nucleotide sequence ID" value="NZ_BAAAOK010000001.1"/>
</dbReference>